<evidence type="ECO:0000259" key="8">
    <source>
        <dbReference type="PROSITE" id="PS50928"/>
    </source>
</evidence>
<protein>
    <submittedName>
        <fullName evidence="9">ABC transporter permease protein</fullName>
    </submittedName>
</protein>
<dbReference type="RefSeq" id="WP_012498518.1">
    <property type="nucleotide sequence ID" value="NC_011025.1"/>
</dbReference>
<dbReference type="Gene3D" id="1.10.3720.10">
    <property type="entry name" value="MetI-like"/>
    <property type="match status" value="1"/>
</dbReference>
<dbReference type="GO" id="GO:0005886">
    <property type="term" value="C:plasma membrane"/>
    <property type="evidence" value="ECO:0007669"/>
    <property type="project" value="UniProtKB-SubCell"/>
</dbReference>
<evidence type="ECO:0000313" key="9">
    <source>
        <dbReference type="EMBL" id="ACF07561.1"/>
    </source>
</evidence>
<sequence>MKTYFWKKYRVKKIGDNLSVLNQKTPFWKPFLLILPSFLTISLFTIIPFILLLVYAFTVKRLKADEILTPFKNFSNVFKDYGFTSGLRNSFVYALTALPLSLIISILISVAITQVVKKWARGFWQTVFFLPYVTSAIAVSITFYQIFKSDITEQGIINSLLKSARRSPIPFLTDPNRGSWLAFIVILIRGVWGNLAFQILILTTAMLSVDKQLYKAASIDGANKTKQFFTITLPSINKTISFLITIGIINGIKVMPLALFNNDSTTAINNGGSSLMLYIYDALTKKGNYSLASAASIIFFIFGILTSLILRKTTTAVFKLGIKIGERNVIKKIETKKFVTKPIFKI</sequence>
<dbReference type="PANTHER" id="PTHR30193">
    <property type="entry name" value="ABC TRANSPORTER PERMEASE PROTEIN"/>
    <property type="match status" value="1"/>
</dbReference>
<dbReference type="InterPro" id="IPR051393">
    <property type="entry name" value="ABC_transporter_permease"/>
</dbReference>
<keyword evidence="5 7" id="KW-1133">Transmembrane helix</keyword>
<evidence type="ECO:0000256" key="2">
    <source>
        <dbReference type="ARBA" id="ARBA00022448"/>
    </source>
</evidence>
<name>B3PNF9_META1</name>
<dbReference type="PROSITE" id="PS50928">
    <property type="entry name" value="ABC_TM1"/>
    <property type="match status" value="1"/>
</dbReference>
<dbReference type="eggNOG" id="COG1175">
    <property type="taxonomic scope" value="Bacteria"/>
</dbReference>
<evidence type="ECO:0000313" key="10">
    <source>
        <dbReference type="Proteomes" id="UP000008812"/>
    </source>
</evidence>
<evidence type="ECO:0000256" key="4">
    <source>
        <dbReference type="ARBA" id="ARBA00022692"/>
    </source>
</evidence>
<dbReference type="CDD" id="cd06261">
    <property type="entry name" value="TM_PBP2"/>
    <property type="match status" value="1"/>
</dbReference>
<dbReference type="AlphaFoldDB" id="B3PNF9"/>
<dbReference type="HOGENOM" id="CLU_016047_0_2_14"/>
<feature type="domain" description="ABC transmembrane type-1" evidence="8">
    <location>
        <begin position="87"/>
        <end position="310"/>
    </location>
</feature>
<dbReference type="GO" id="GO:0055085">
    <property type="term" value="P:transmembrane transport"/>
    <property type="evidence" value="ECO:0007669"/>
    <property type="project" value="InterPro"/>
</dbReference>
<keyword evidence="2" id="KW-0813">Transport</keyword>
<dbReference type="InterPro" id="IPR000515">
    <property type="entry name" value="MetI-like"/>
</dbReference>
<feature type="transmembrane region" description="Helical" evidence="7">
    <location>
        <begin position="180"/>
        <end position="207"/>
    </location>
</feature>
<dbReference type="InterPro" id="IPR035906">
    <property type="entry name" value="MetI-like_sf"/>
</dbReference>
<keyword evidence="6 7" id="KW-0472">Membrane</keyword>
<feature type="transmembrane region" description="Helical" evidence="7">
    <location>
        <begin position="289"/>
        <end position="310"/>
    </location>
</feature>
<evidence type="ECO:0000256" key="1">
    <source>
        <dbReference type="ARBA" id="ARBA00004651"/>
    </source>
</evidence>
<feature type="transmembrane region" description="Helical" evidence="7">
    <location>
        <begin position="91"/>
        <end position="116"/>
    </location>
</feature>
<keyword evidence="3" id="KW-1003">Cell membrane</keyword>
<accession>B3PNF9</accession>
<feature type="transmembrane region" description="Helical" evidence="7">
    <location>
        <begin position="128"/>
        <end position="147"/>
    </location>
</feature>
<dbReference type="SUPFAM" id="SSF161098">
    <property type="entry name" value="MetI-like"/>
    <property type="match status" value="1"/>
</dbReference>
<dbReference type="EMBL" id="CP001047">
    <property type="protein sequence ID" value="ACF07561.1"/>
    <property type="molecule type" value="Genomic_DNA"/>
</dbReference>
<comment type="subcellular location">
    <subcellularLocation>
        <location evidence="1">Cell membrane</location>
        <topology evidence="1">Multi-pass membrane protein</topology>
    </subcellularLocation>
</comment>
<keyword evidence="4 7" id="KW-0812">Transmembrane</keyword>
<evidence type="ECO:0000256" key="7">
    <source>
        <dbReference type="SAM" id="Phobius"/>
    </source>
</evidence>
<dbReference type="STRING" id="243272.MARTH_orf839"/>
<feature type="transmembrane region" description="Helical" evidence="7">
    <location>
        <begin position="228"/>
        <end position="252"/>
    </location>
</feature>
<keyword evidence="10" id="KW-1185">Reference proteome</keyword>
<evidence type="ECO:0000256" key="3">
    <source>
        <dbReference type="ARBA" id="ARBA00022475"/>
    </source>
</evidence>
<gene>
    <name evidence="9" type="ordered locus">MARTH_orf839</name>
</gene>
<dbReference type="KEGG" id="mat:MARTH_orf839"/>
<organism evidence="9 10">
    <name type="scientific">Metamycoplasma arthritidis (strain 158L3-1)</name>
    <name type="common">Mycoplasma arthritidis</name>
    <dbReference type="NCBI Taxonomy" id="243272"/>
    <lineage>
        <taxon>Bacteria</taxon>
        <taxon>Bacillati</taxon>
        <taxon>Mycoplasmatota</taxon>
        <taxon>Mycoplasmoidales</taxon>
        <taxon>Metamycoplasmataceae</taxon>
        <taxon>Metamycoplasma</taxon>
    </lineage>
</organism>
<feature type="transmembrane region" description="Helical" evidence="7">
    <location>
        <begin position="31"/>
        <end position="57"/>
    </location>
</feature>
<evidence type="ECO:0000256" key="6">
    <source>
        <dbReference type="ARBA" id="ARBA00023136"/>
    </source>
</evidence>
<dbReference type="Proteomes" id="UP000008812">
    <property type="component" value="Chromosome"/>
</dbReference>
<proteinExistence type="predicted"/>
<dbReference type="PANTHER" id="PTHR30193:SF37">
    <property type="entry name" value="INNER MEMBRANE ABC TRANSPORTER PERMEASE PROTEIN YCJO"/>
    <property type="match status" value="1"/>
</dbReference>
<evidence type="ECO:0000256" key="5">
    <source>
        <dbReference type="ARBA" id="ARBA00022989"/>
    </source>
</evidence>
<reference evidence="9 10" key="1">
    <citation type="journal article" date="2008" name="Infect. Immun.">
        <title>Genome of Mycoplasma arthritidis.</title>
        <authorList>
            <person name="Dybvig K."/>
            <person name="Zuhua C."/>
            <person name="Lao P."/>
            <person name="Jordan D.S."/>
            <person name="French C.T."/>
            <person name="Tu A.H."/>
            <person name="Loraine A.E."/>
        </authorList>
    </citation>
    <scope>NUCLEOTIDE SEQUENCE [LARGE SCALE GENOMIC DNA]</scope>
    <source>
        <strain evidence="9 10">158L3-1</strain>
    </source>
</reference>